<dbReference type="SUPFAM" id="SSF52025">
    <property type="entry name" value="PA domain"/>
    <property type="match status" value="1"/>
</dbReference>
<dbReference type="Gene3D" id="3.50.30.30">
    <property type="match status" value="1"/>
</dbReference>
<dbReference type="RefSeq" id="WP_253762602.1">
    <property type="nucleotide sequence ID" value="NZ_JAMZDZ010000001.1"/>
</dbReference>
<proteinExistence type="predicted"/>
<evidence type="ECO:0000256" key="1">
    <source>
        <dbReference type="SAM" id="SignalP"/>
    </source>
</evidence>
<evidence type="ECO:0000313" key="3">
    <source>
        <dbReference type="Proteomes" id="UP001595816"/>
    </source>
</evidence>
<evidence type="ECO:0008006" key="4">
    <source>
        <dbReference type="Google" id="ProtNLM"/>
    </source>
</evidence>
<feature type="chain" id="PRO_5046949485" description="PA domain-containing protein" evidence="1">
    <location>
        <begin position="28"/>
        <end position="947"/>
    </location>
</feature>
<accession>A0ABV8LY48</accession>
<dbReference type="EMBL" id="JBHSAY010000028">
    <property type="protein sequence ID" value="MFC4136021.1"/>
    <property type="molecule type" value="Genomic_DNA"/>
</dbReference>
<dbReference type="Proteomes" id="UP001595816">
    <property type="component" value="Unassembled WGS sequence"/>
</dbReference>
<keyword evidence="1" id="KW-0732">Signal</keyword>
<dbReference type="InterPro" id="IPR046450">
    <property type="entry name" value="PA_dom_sf"/>
</dbReference>
<sequence>MIRAYRRLMVASAAALLVVTAGTAATADPATTDLTTTTTTSATTDGGLLLPGLTASAYTITLITGDQVTMQQTSGRYTVTATAAQRADGTIPAIDVKAKFGADSAVSSVIALPADAAGLVKAGVVDRNAFDVLWLAKRSAAGDTSLPVTVKFGSGLDVAALTEAASVLPGAAVAATSQAAGTVDVRVDAAKATQFWAGVVASGSAGDLTDYLVRGVAPKLEHGVLGLWPTGHRSSTMTPQTDTGQPQFDVTWTITAPSGAQQQNCNGLIVTMCLFVEPSLAQVGGSAIGTPYALQSLSCVTIDPCTGYEAKFRVPAGVYEGGGLMTFRLAGVDQIFNFEVPEFTVDQNLTITTDGGSAQQLTVETPRPNETYNGTLLTYRSFANGAGGVSMVFTMYGHANYWAVPSAPITVGTFHLGQNWVLGEPYVSMKVVKPTKRPLAAIQAGNNYWVSQSFAHFTGRQTLELVDGGLGRAEDLAKIDARGKLVMLQIDDDKLGGICEIGTPALDRAKAAGAVGVLVDPVASNGPWPTTVCELLPILPAFWNQPSQGRPELPYAAVTHTEAEQLLAMMRTGTVKIEVTGSSQISPYVYNLHLYHEGQIPASLHTKLSDSQLAEVQTTLNGSPTEPDTMTYSAFRKNQHATGGVMLVGLTGGVRYTTYQGPVSPDLVRVQRDLSNHGTVEVVDQAGPIGSQQWGTGPLVPGAPELSTKVFEARPGDFDGDDFYTAVTICSFCRQGDTFYPLLHLITGASPNIVNGAYIFAPENLHMYADGKELAQGSDFLWGAVYDLPEEAKRYELTGSNNGGATTTKWGFTSAAPTADGRQQGTWCPQGIGVLCRSESLLFLRYDAGLDATGSITGGGKHELRITAYHQGIESATTGNLELSLSFDGGTTWQPVKATAKGGGEFVASYRAPRAGETDGTVSIKANASDRDGNTIEQTVLGAFTVK</sequence>
<protein>
    <recommendedName>
        <fullName evidence="4">PA domain-containing protein</fullName>
    </recommendedName>
</protein>
<feature type="signal peptide" evidence="1">
    <location>
        <begin position="1"/>
        <end position="27"/>
    </location>
</feature>
<evidence type="ECO:0000313" key="2">
    <source>
        <dbReference type="EMBL" id="MFC4136021.1"/>
    </source>
</evidence>
<name>A0ABV8LY48_9ACTN</name>
<organism evidence="2 3">
    <name type="scientific">Hamadaea flava</name>
    <dbReference type="NCBI Taxonomy" id="1742688"/>
    <lineage>
        <taxon>Bacteria</taxon>
        <taxon>Bacillati</taxon>
        <taxon>Actinomycetota</taxon>
        <taxon>Actinomycetes</taxon>
        <taxon>Micromonosporales</taxon>
        <taxon>Micromonosporaceae</taxon>
        <taxon>Hamadaea</taxon>
    </lineage>
</organism>
<keyword evidence="3" id="KW-1185">Reference proteome</keyword>
<comment type="caution">
    <text evidence="2">The sequence shown here is derived from an EMBL/GenBank/DDBJ whole genome shotgun (WGS) entry which is preliminary data.</text>
</comment>
<gene>
    <name evidence="2" type="ORF">ACFOZ4_35905</name>
</gene>
<reference evidence="3" key="1">
    <citation type="journal article" date="2019" name="Int. J. Syst. Evol. Microbiol.">
        <title>The Global Catalogue of Microorganisms (GCM) 10K type strain sequencing project: providing services to taxonomists for standard genome sequencing and annotation.</title>
        <authorList>
            <consortium name="The Broad Institute Genomics Platform"/>
            <consortium name="The Broad Institute Genome Sequencing Center for Infectious Disease"/>
            <person name="Wu L."/>
            <person name="Ma J."/>
        </authorList>
    </citation>
    <scope>NUCLEOTIDE SEQUENCE [LARGE SCALE GENOMIC DNA]</scope>
    <source>
        <strain evidence="3">CGMCC 4.7289</strain>
    </source>
</reference>